<dbReference type="EMBL" id="JAMSHT010000001">
    <property type="protein sequence ID" value="MCM8556791.1"/>
    <property type="molecule type" value="Genomic_DNA"/>
</dbReference>
<gene>
    <name evidence="8" type="ORF">NDO55_03035</name>
</gene>
<dbReference type="PANTHER" id="PTHR11002">
    <property type="entry name" value="CARBONIC ANHYDRASE"/>
    <property type="match status" value="1"/>
</dbReference>
<dbReference type="GO" id="GO:0008270">
    <property type="term" value="F:zinc ion binding"/>
    <property type="evidence" value="ECO:0007669"/>
    <property type="project" value="InterPro"/>
</dbReference>
<dbReference type="Gene3D" id="3.40.1050.10">
    <property type="entry name" value="Carbonic anhydrase"/>
    <property type="match status" value="1"/>
</dbReference>
<dbReference type="Pfam" id="PF00484">
    <property type="entry name" value="Pro_CA"/>
    <property type="match status" value="1"/>
</dbReference>
<feature type="binding site" evidence="7">
    <location>
        <position position="42"/>
    </location>
    <ligand>
        <name>Zn(2+)</name>
        <dbReference type="ChEBI" id="CHEBI:29105"/>
    </ligand>
</feature>
<keyword evidence="5" id="KW-0456">Lyase</keyword>
<evidence type="ECO:0000256" key="2">
    <source>
        <dbReference type="ARBA" id="ARBA00012925"/>
    </source>
</evidence>
<reference evidence="8" key="1">
    <citation type="submission" date="2022-06" db="EMBL/GenBank/DDBJ databases">
        <title>Sphingomicrobium sedimins sp. nov., a marine bacterium isolated from tidal flat.</title>
        <authorList>
            <person name="Kim C.-H."/>
            <person name="Yoo Y."/>
            <person name="Kim J.-J."/>
        </authorList>
    </citation>
    <scope>NUCLEOTIDE SEQUENCE</scope>
    <source>
        <strain evidence="8">GRR-S6-50</strain>
    </source>
</reference>
<comment type="similarity">
    <text evidence="1">Belongs to the beta-class carbonic anhydrase family.</text>
</comment>
<evidence type="ECO:0000313" key="8">
    <source>
        <dbReference type="EMBL" id="MCM8556791.1"/>
    </source>
</evidence>
<feature type="binding site" evidence="7">
    <location>
        <position position="103"/>
    </location>
    <ligand>
        <name>Zn(2+)</name>
        <dbReference type="ChEBI" id="CHEBI:29105"/>
    </ligand>
</feature>
<feature type="binding site" evidence="7">
    <location>
        <position position="44"/>
    </location>
    <ligand>
        <name>Zn(2+)</name>
        <dbReference type="ChEBI" id="CHEBI:29105"/>
    </ligand>
</feature>
<accession>A0A9X2EG76</accession>
<dbReference type="SMART" id="SM00947">
    <property type="entry name" value="Pro_CA"/>
    <property type="match status" value="1"/>
</dbReference>
<dbReference type="GO" id="GO:0004089">
    <property type="term" value="F:carbonate dehydratase activity"/>
    <property type="evidence" value="ECO:0007669"/>
    <property type="project" value="UniProtKB-EC"/>
</dbReference>
<proteinExistence type="inferred from homology"/>
<dbReference type="AlphaFoldDB" id="A0A9X2EG76"/>
<feature type="binding site" evidence="7">
    <location>
        <position position="106"/>
    </location>
    <ligand>
        <name>Zn(2+)</name>
        <dbReference type="ChEBI" id="CHEBI:29105"/>
    </ligand>
</feature>
<keyword evidence="9" id="KW-1185">Reference proteome</keyword>
<name>A0A9X2EG76_9SPHN</name>
<keyword evidence="4 7" id="KW-0862">Zinc</keyword>
<dbReference type="Proteomes" id="UP001155128">
    <property type="component" value="Unassembled WGS sequence"/>
</dbReference>
<dbReference type="RefSeq" id="WP_252112295.1">
    <property type="nucleotide sequence ID" value="NZ_JAMSHT010000001.1"/>
</dbReference>
<dbReference type="InterPro" id="IPR001765">
    <property type="entry name" value="Carbonic_anhydrase"/>
</dbReference>
<evidence type="ECO:0000256" key="1">
    <source>
        <dbReference type="ARBA" id="ARBA00006217"/>
    </source>
</evidence>
<dbReference type="PANTHER" id="PTHR11002:SF76">
    <property type="entry name" value="CARBONIC ANHYDRASE"/>
    <property type="match status" value="1"/>
</dbReference>
<evidence type="ECO:0000256" key="3">
    <source>
        <dbReference type="ARBA" id="ARBA00022723"/>
    </source>
</evidence>
<sequence length="207" mass="22869">MPEFRELLDGYHRFRRTDYYRHRGRWEELQGGQHPPIMIISCCDSRVDPATVFDLSPGQAFVLRNVANIVPPYDGEAGLAGVRSAIEFGVTGLGVRHIVVMGHGSCGGIAASLKGGDQGLEGHSYLDDWIALLDEPRSRVIDDDSIEDKQTGLEYEAVRQSIVNLRGFPYIAEREAAGKIKLHGCHFAIGKGQLYVLDEESGAFRPD</sequence>
<evidence type="ECO:0000256" key="7">
    <source>
        <dbReference type="PIRSR" id="PIRSR601765-1"/>
    </source>
</evidence>
<protein>
    <recommendedName>
        <fullName evidence="2">carbonic anhydrase</fullName>
        <ecNumber evidence="2">4.2.1.1</ecNumber>
    </recommendedName>
</protein>
<dbReference type="SUPFAM" id="SSF53056">
    <property type="entry name" value="beta-carbonic anhydrase, cab"/>
    <property type="match status" value="1"/>
</dbReference>
<evidence type="ECO:0000256" key="6">
    <source>
        <dbReference type="ARBA" id="ARBA00048348"/>
    </source>
</evidence>
<evidence type="ECO:0000256" key="4">
    <source>
        <dbReference type="ARBA" id="ARBA00022833"/>
    </source>
</evidence>
<dbReference type="InterPro" id="IPR036874">
    <property type="entry name" value="Carbonic_anhydrase_sf"/>
</dbReference>
<comment type="caution">
    <text evidence="8">The sequence shown here is derived from an EMBL/GenBank/DDBJ whole genome shotgun (WGS) entry which is preliminary data.</text>
</comment>
<evidence type="ECO:0000313" key="9">
    <source>
        <dbReference type="Proteomes" id="UP001155128"/>
    </source>
</evidence>
<dbReference type="EC" id="4.2.1.1" evidence="2"/>
<evidence type="ECO:0000256" key="5">
    <source>
        <dbReference type="ARBA" id="ARBA00023239"/>
    </source>
</evidence>
<organism evidence="8 9">
    <name type="scientific">Sphingomicrobium sediminis</name>
    <dbReference type="NCBI Taxonomy" id="2950949"/>
    <lineage>
        <taxon>Bacteria</taxon>
        <taxon>Pseudomonadati</taxon>
        <taxon>Pseudomonadota</taxon>
        <taxon>Alphaproteobacteria</taxon>
        <taxon>Sphingomonadales</taxon>
        <taxon>Sphingomonadaceae</taxon>
        <taxon>Sphingomicrobium</taxon>
    </lineage>
</organism>
<keyword evidence="3 7" id="KW-0479">Metal-binding</keyword>
<comment type="cofactor">
    <cofactor evidence="7">
        <name>Zn(2+)</name>
        <dbReference type="ChEBI" id="CHEBI:29105"/>
    </cofactor>
    <text evidence="7">Binds 1 zinc ion per subunit.</text>
</comment>
<comment type="catalytic activity">
    <reaction evidence="6">
        <text>hydrogencarbonate + H(+) = CO2 + H2O</text>
        <dbReference type="Rhea" id="RHEA:10748"/>
        <dbReference type="ChEBI" id="CHEBI:15377"/>
        <dbReference type="ChEBI" id="CHEBI:15378"/>
        <dbReference type="ChEBI" id="CHEBI:16526"/>
        <dbReference type="ChEBI" id="CHEBI:17544"/>
        <dbReference type="EC" id="4.2.1.1"/>
    </reaction>
</comment>